<organism evidence="2 3">
    <name type="scientific">Eumeta variegata</name>
    <name type="common">Bagworm moth</name>
    <name type="synonym">Eumeta japonica</name>
    <dbReference type="NCBI Taxonomy" id="151549"/>
    <lineage>
        <taxon>Eukaryota</taxon>
        <taxon>Metazoa</taxon>
        <taxon>Ecdysozoa</taxon>
        <taxon>Arthropoda</taxon>
        <taxon>Hexapoda</taxon>
        <taxon>Insecta</taxon>
        <taxon>Pterygota</taxon>
        <taxon>Neoptera</taxon>
        <taxon>Endopterygota</taxon>
        <taxon>Lepidoptera</taxon>
        <taxon>Glossata</taxon>
        <taxon>Ditrysia</taxon>
        <taxon>Tineoidea</taxon>
        <taxon>Psychidae</taxon>
        <taxon>Oiketicinae</taxon>
        <taxon>Eumeta</taxon>
    </lineage>
</organism>
<dbReference type="EMBL" id="BGZK01000162">
    <property type="protein sequence ID" value="GBP24495.1"/>
    <property type="molecule type" value="Genomic_DNA"/>
</dbReference>
<evidence type="ECO:0000313" key="3">
    <source>
        <dbReference type="Proteomes" id="UP000299102"/>
    </source>
</evidence>
<gene>
    <name evidence="2" type="ORF">EVAR_20819_1</name>
</gene>
<evidence type="ECO:0000256" key="1">
    <source>
        <dbReference type="SAM" id="MobiDB-lite"/>
    </source>
</evidence>
<name>A0A4C1UDH8_EUMVA</name>
<protein>
    <submittedName>
        <fullName evidence="2">Uncharacterized protein</fullName>
    </submittedName>
</protein>
<keyword evidence="3" id="KW-1185">Reference proteome</keyword>
<dbReference type="AlphaFoldDB" id="A0A4C1UDH8"/>
<sequence>MAAVGQGWRPHKLVFSFTLIPSTHQKNKITSSKKRKTFHDLFKHFTLRNDCGEEAHAAVARRSRHLPERPLRSRVGLSKKNYSRNEDDKKTSTRIYGGDRLQRKNAAGKGKTIDPSPQQSCIIGAGMRHFLERRRCGQTLTRVVESRRTRPAPRAARRAPVPASFDYDKRLMKLKRSCTTSCH</sequence>
<evidence type="ECO:0000313" key="2">
    <source>
        <dbReference type="EMBL" id="GBP24495.1"/>
    </source>
</evidence>
<proteinExistence type="predicted"/>
<dbReference type="Proteomes" id="UP000299102">
    <property type="component" value="Unassembled WGS sequence"/>
</dbReference>
<comment type="caution">
    <text evidence="2">The sequence shown here is derived from an EMBL/GenBank/DDBJ whole genome shotgun (WGS) entry which is preliminary data.</text>
</comment>
<accession>A0A4C1UDH8</accession>
<feature type="region of interest" description="Disordered" evidence="1">
    <location>
        <begin position="61"/>
        <end position="94"/>
    </location>
</feature>
<reference evidence="2 3" key="1">
    <citation type="journal article" date="2019" name="Commun. Biol.">
        <title>The bagworm genome reveals a unique fibroin gene that provides high tensile strength.</title>
        <authorList>
            <person name="Kono N."/>
            <person name="Nakamura H."/>
            <person name="Ohtoshi R."/>
            <person name="Tomita M."/>
            <person name="Numata K."/>
            <person name="Arakawa K."/>
        </authorList>
    </citation>
    <scope>NUCLEOTIDE SEQUENCE [LARGE SCALE GENOMIC DNA]</scope>
</reference>